<organism evidence="1 2">
    <name type="scientific">Pluteus cervinus</name>
    <dbReference type="NCBI Taxonomy" id="181527"/>
    <lineage>
        <taxon>Eukaryota</taxon>
        <taxon>Fungi</taxon>
        <taxon>Dikarya</taxon>
        <taxon>Basidiomycota</taxon>
        <taxon>Agaricomycotina</taxon>
        <taxon>Agaricomycetes</taxon>
        <taxon>Agaricomycetidae</taxon>
        <taxon>Agaricales</taxon>
        <taxon>Pluteineae</taxon>
        <taxon>Pluteaceae</taxon>
        <taxon>Pluteus</taxon>
    </lineage>
</organism>
<evidence type="ECO:0000313" key="1">
    <source>
        <dbReference type="EMBL" id="TFK60743.1"/>
    </source>
</evidence>
<dbReference type="Proteomes" id="UP000308600">
    <property type="component" value="Unassembled WGS sequence"/>
</dbReference>
<gene>
    <name evidence="1" type="ORF">BDN72DRAFT_779008</name>
</gene>
<name>A0ACD3A4E6_9AGAR</name>
<sequence>PADQCTTGPIQCCQSTQTAGSLLGTDPLGDLLSTLPSLDPTVLVGITCSPLNILGLGANSCSAQPVCCTNNTFNGVIAVGCTPVNLNL</sequence>
<dbReference type="EMBL" id="ML208737">
    <property type="protein sequence ID" value="TFK60743.1"/>
    <property type="molecule type" value="Genomic_DNA"/>
</dbReference>
<protein>
    <submittedName>
        <fullName evidence="1">Fungal hydrophobin</fullName>
    </submittedName>
</protein>
<reference evidence="1 2" key="1">
    <citation type="journal article" date="2019" name="Nat. Ecol. Evol.">
        <title>Megaphylogeny resolves global patterns of mushroom evolution.</title>
        <authorList>
            <person name="Varga T."/>
            <person name="Krizsan K."/>
            <person name="Foldi C."/>
            <person name="Dima B."/>
            <person name="Sanchez-Garcia M."/>
            <person name="Sanchez-Ramirez S."/>
            <person name="Szollosi G.J."/>
            <person name="Szarkandi J.G."/>
            <person name="Papp V."/>
            <person name="Albert L."/>
            <person name="Andreopoulos W."/>
            <person name="Angelini C."/>
            <person name="Antonin V."/>
            <person name="Barry K.W."/>
            <person name="Bougher N.L."/>
            <person name="Buchanan P."/>
            <person name="Buyck B."/>
            <person name="Bense V."/>
            <person name="Catcheside P."/>
            <person name="Chovatia M."/>
            <person name="Cooper J."/>
            <person name="Damon W."/>
            <person name="Desjardin D."/>
            <person name="Finy P."/>
            <person name="Geml J."/>
            <person name="Haridas S."/>
            <person name="Hughes K."/>
            <person name="Justo A."/>
            <person name="Karasinski D."/>
            <person name="Kautmanova I."/>
            <person name="Kiss B."/>
            <person name="Kocsube S."/>
            <person name="Kotiranta H."/>
            <person name="LaButti K.M."/>
            <person name="Lechner B.E."/>
            <person name="Liimatainen K."/>
            <person name="Lipzen A."/>
            <person name="Lukacs Z."/>
            <person name="Mihaltcheva S."/>
            <person name="Morgado L.N."/>
            <person name="Niskanen T."/>
            <person name="Noordeloos M.E."/>
            <person name="Ohm R.A."/>
            <person name="Ortiz-Santana B."/>
            <person name="Ovrebo C."/>
            <person name="Racz N."/>
            <person name="Riley R."/>
            <person name="Savchenko A."/>
            <person name="Shiryaev A."/>
            <person name="Soop K."/>
            <person name="Spirin V."/>
            <person name="Szebenyi C."/>
            <person name="Tomsovsky M."/>
            <person name="Tulloss R.E."/>
            <person name="Uehling J."/>
            <person name="Grigoriev I.V."/>
            <person name="Vagvolgyi C."/>
            <person name="Papp T."/>
            <person name="Martin F.M."/>
            <person name="Miettinen O."/>
            <person name="Hibbett D.S."/>
            <person name="Nagy L.G."/>
        </authorList>
    </citation>
    <scope>NUCLEOTIDE SEQUENCE [LARGE SCALE GENOMIC DNA]</scope>
    <source>
        <strain evidence="1 2">NL-1719</strain>
    </source>
</reference>
<evidence type="ECO:0000313" key="2">
    <source>
        <dbReference type="Proteomes" id="UP000308600"/>
    </source>
</evidence>
<accession>A0ACD3A4E6</accession>
<feature type="non-terminal residue" evidence="1">
    <location>
        <position position="1"/>
    </location>
</feature>
<proteinExistence type="predicted"/>
<keyword evidence="2" id="KW-1185">Reference proteome</keyword>